<protein>
    <submittedName>
        <fullName evidence="1">Uncharacterized protein</fullName>
    </submittedName>
</protein>
<gene>
    <name evidence="1" type="ORF">K488DRAFT_72322</name>
</gene>
<proteinExistence type="predicted"/>
<sequence>MARHGSVSSEFISCLPSGDLATLLRIEDDAVLRKQRPEIMAPSCGPHPLGIKSIVSKDHSWPQARPDDPLQPLEHCPSSSMYFQPLLLFIRAILLYALLPENTDRLPSNGDVRADFSAVPESWPVLGEALSALPQQQWLMMEAPFLSNSPPRRRSHYPLSSTEAKKSSAVHLLIEDAAGWTRVTGVRTCYDSFCGAATGVRLF</sequence>
<organism evidence="1 2">
    <name type="scientific">Vararia minispora EC-137</name>
    <dbReference type="NCBI Taxonomy" id="1314806"/>
    <lineage>
        <taxon>Eukaryota</taxon>
        <taxon>Fungi</taxon>
        <taxon>Dikarya</taxon>
        <taxon>Basidiomycota</taxon>
        <taxon>Agaricomycotina</taxon>
        <taxon>Agaricomycetes</taxon>
        <taxon>Russulales</taxon>
        <taxon>Lachnocladiaceae</taxon>
        <taxon>Vararia</taxon>
    </lineage>
</organism>
<reference evidence="1" key="2">
    <citation type="journal article" date="2022" name="New Phytol.">
        <title>Evolutionary transition to the ectomycorrhizal habit in the genomes of a hyperdiverse lineage of mushroom-forming fungi.</title>
        <authorList>
            <person name="Looney B."/>
            <person name="Miyauchi S."/>
            <person name="Morin E."/>
            <person name="Drula E."/>
            <person name="Courty P.E."/>
            <person name="Kohler A."/>
            <person name="Kuo A."/>
            <person name="LaButti K."/>
            <person name="Pangilinan J."/>
            <person name="Lipzen A."/>
            <person name="Riley R."/>
            <person name="Andreopoulos W."/>
            <person name="He G."/>
            <person name="Johnson J."/>
            <person name="Nolan M."/>
            <person name="Tritt A."/>
            <person name="Barry K.W."/>
            <person name="Grigoriev I.V."/>
            <person name="Nagy L.G."/>
            <person name="Hibbett D."/>
            <person name="Henrissat B."/>
            <person name="Matheny P.B."/>
            <person name="Labbe J."/>
            <person name="Martin F.M."/>
        </authorList>
    </citation>
    <scope>NUCLEOTIDE SEQUENCE</scope>
    <source>
        <strain evidence="1">EC-137</strain>
    </source>
</reference>
<reference evidence="1" key="1">
    <citation type="submission" date="2021-02" db="EMBL/GenBank/DDBJ databases">
        <authorList>
            <consortium name="DOE Joint Genome Institute"/>
            <person name="Ahrendt S."/>
            <person name="Looney B.P."/>
            <person name="Miyauchi S."/>
            <person name="Morin E."/>
            <person name="Drula E."/>
            <person name="Courty P.E."/>
            <person name="Chicoki N."/>
            <person name="Fauchery L."/>
            <person name="Kohler A."/>
            <person name="Kuo A."/>
            <person name="Labutti K."/>
            <person name="Pangilinan J."/>
            <person name="Lipzen A."/>
            <person name="Riley R."/>
            <person name="Andreopoulos W."/>
            <person name="He G."/>
            <person name="Johnson J."/>
            <person name="Barry K.W."/>
            <person name="Grigoriev I.V."/>
            <person name="Nagy L."/>
            <person name="Hibbett D."/>
            <person name="Henrissat B."/>
            <person name="Matheny P.B."/>
            <person name="Labbe J."/>
            <person name="Martin F."/>
        </authorList>
    </citation>
    <scope>NUCLEOTIDE SEQUENCE</scope>
    <source>
        <strain evidence="1">EC-137</strain>
    </source>
</reference>
<dbReference type="Proteomes" id="UP000814128">
    <property type="component" value="Unassembled WGS sequence"/>
</dbReference>
<accession>A0ACB8QF91</accession>
<evidence type="ECO:0000313" key="1">
    <source>
        <dbReference type="EMBL" id="KAI0030256.1"/>
    </source>
</evidence>
<keyword evidence="2" id="KW-1185">Reference proteome</keyword>
<dbReference type="EMBL" id="MU273631">
    <property type="protein sequence ID" value="KAI0030256.1"/>
    <property type="molecule type" value="Genomic_DNA"/>
</dbReference>
<evidence type="ECO:0000313" key="2">
    <source>
        <dbReference type="Proteomes" id="UP000814128"/>
    </source>
</evidence>
<comment type="caution">
    <text evidence="1">The sequence shown here is derived from an EMBL/GenBank/DDBJ whole genome shotgun (WGS) entry which is preliminary data.</text>
</comment>
<name>A0ACB8QF91_9AGAM</name>